<dbReference type="PANTHER" id="PTHR11709">
    <property type="entry name" value="MULTI-COPPER OXIDASE"/>
    <property type="match status" value="1"/>
</dbReference>
<keyword evidence="6" id="KW-1185">Reference proteome</keyword>
<dbReference type="OrthoDB" id="2121828at2759"/>
<sequence length="386" mass="43460">MAIKKNHLCYEINYDVVIKLKVLKAILDYGKRLKFPDGILINGRGPNGASFTVEPGKTYRFRISNVGLQNSLNFRIEGHNMKLVEVEGTHTIQTTLSSLDIHVGQSYSVLVTADQDAKDYYIAVSTRFTSQILNSTAVLHYSNSRKPVSGPPPGGPTTEIDWSLKQARSIRTNLTASGPRPNPQGSFHYGQIKVSRTIKLANSAGLINHKQRYAVNGVSFIPADTPLKLADYYKIGGVFRVGSIPDNPRGRRIHTDTSVMSVDHKAFVEIVFENHENIVQSWHLSGYNFFVVGMDGGRWTPKSRKQYNLVDAVSRCTTQVYPKSWTAVYVSLDNVGMWNLRSQFWARQYLGQQFYLRVYTPVQSVRDEYPIPTNALLCGRAKNRHT</sequence>
<proteinExistence type="inferred from homology"/>
<dbReference type="FunFam" id="2.60.40.420:FF:000016">
    <property type="entry name" value="Monocopper oxidase-like protein"/>
    <property type="match status" value="1"/>
</dbReference>
<keyword evidence="2" id="KW-0325">Glycoprotein</keyword>
<organism evidence="5 6">
    <name type="scientific">Olea europaea subsp. europaea</name>
    <dbReference type="NCBI Taxonomy" id="158383"/>
    <lineage>
        <taxon>Eukaryota</taxon>
        <taxon>Viridiplantae</taxon>
        <taxon>Streptophyta</taxon>
        <taxon>Embryophyta</taxon>
        <taxon>Tracheophyta</taxon>
        <taxon>Spermatophyta</taxon>
        <taxon>Magnoliopsida</taxon>
        <taxon>eudicotyledons</taxon>
        <taxon>Gunneridae</taxon>
        <taxon>Pentapetalae</taxon>
        <taxon>asterids</taxon>
        <taxon>lamiids</taxon>
        <taxon>Lamiales</taxon>
        <taxon>Oleaceae</taxon>
        <taxon>Oleeae</taxon>
        <taxon>Olea</taxon>
    </lineage>
</organism>
<evidence type="ECO:0000259" key="4">
    <source>
        <dbReference type="Pfam" id="PF07731"/>
    </source>
</evidence>
<dbReference type="GO" id="GO:0005507">
    <property type="term" value="F:copper ion binding"/>
    <property type="evidence" value="ECO:0007669"/>
    <property type="project" value="InterPro"/>
</dbReference>
<dbReference type="SUPFAM" id="SSF49503">
    <property type="entry name" value="Cupredoxins"/>
    <property type="match status" value="2"/>
</dbReference>
<dbReference type="AlphaFoldDB" id="A0A8S0RRU8"/>
<dbReference type="InterPro" id="IPR045087">
    <property type="entry name" value="Cu-oxidase_fam"/>
</dbReference>
<dbReference type="Pfam" id="PF07731">
    <property type="entry name" value="Cu-oxidase_2"/>
    <property type="match status" value="1"/>
</dbReference>
<dbReference type="GO" id="GO:0016491">
    <property type="term" value="F:oxidoreductase activity"/>
    <property type="evidence" value="ECO:0007669"/>
    <property type="project" value="InterPro"/>
</dbReference>
<evidence type="ECO:0000259" key="3">
    <source>
        <dbReference type="Pfam" id="PF00394"/>
    </source>
</evidence>
<comment type="caution">
    <text evidence="5">The sequence shown here is derived from an EMBL/GenBank/DDBJ whole genome shotgun (WGS) entry which is preliminary data.</text>
</comment>
<accession>A0A8S0RRU8</accession>
<evidence type="ECO:0000313" key="6">
    <source>
        <dbReference type="Proteomes" id="UP000594638"/>
    </source>
</evidence>
<feature type="domain" description="Plastocyanin-like" evidence="3">
    <location>
        <begin position="34"/>
        <end position="144"/>
    </location>
</feature>
<dbReference type="InterPro" id="IPR008972">
    <property type="entry name" value="Cupredoxin"/>
</dbReference>
<dbReference type="InterPro" id="IPR001117">
    <property type="entry name" value="Cu-oxidase_2nd"/>
</dbReference>
<dbReference type="CDD" id="cd13894">
    <property type="entry name" value="CuRO_3_AAO_like_1"/>
    <property type="match status" value="1"/>
</dbReference>
<dbReference type="InterPro" id="IPR011706">
    <property type="entry name" value="Cu-oxidase_C"/>
</dbReference>
<dbReference type="Proteomes" id="UP000594638">
    <property type="component" value="Unassembled WGS sequence"/>
</dbReference>
<dbReference type="Gramene" id="OE9A022655T2">
    <property type="protein sequence ID" value="OE9A022655C2"/>
    <property type="gene ID" value="OE9A022655"/>
</dbReference>
<dbReference type="Gene3D" id="2.60.40.420">
    <property type="entry name" value="Cupredoxins - blue copper proteins"/>
    <property type="match status" value="2"/>
</dbReference>
<name>A0A8S0RRU8_OLEEU</name>
<dbReference type="PANTHER" id="PTHR11709:SF267">
    <property type="entry name" value="MULTI-COPPER OXIDASE TYPE I FAMILY PROTEIN-RELATED"/>
    <property type="match status" value="1"/>
</dbReference>
<dbReference type="InterPro" id="IPR034275">
    <property type="entry name" value="CuRO_3_AO-like"/>
</dbReference>
<comment type="similarity">
    <text evidence="1">Belongs to the multicopper oxidase family.</text>
</comment>
<evidence type="ECO:0000256" key="1">
    <source>
        <dbReference type="ARBA" id="ARBA00010609"/>
    </source>
</evidence>
<feature type="domain" description="Plastocyanin-like" evidence="4">
    <location>
        <begin position="224"/>
        <end position="362"/>
    </location>
</feature>
<reference evidence="5 6" key="1">
    <citation type="submission" date="2019-12" db="EMBL/GenBank/DDBJ databases">
        <authorList>
            <person name="Alioto T."/>
            <person name="Alioto T."/>
            <person name="Gomez Garrido J."/>
        </authorList>
    </citation>
    <scope>NUCLEOTIDE SEQUENCE [LARGE SCALE GENOMIC DNA]</scope>
</reference>
<evidence type="ECO:0000313" key="5">
    <source>
        <dbReference type="EMBL" id="CAA2982036.1"/>
    </source>
</evidence>
<dbReference type="EMBL" id="CACTIH010003685">
    <property type="protein sequence ID" value="CAA2982036.1"/>
    <property type="molecule type" value="Genomic_DNA"/>
</dbReference>
<evidence type="ECO:0000256" key="2">
    <source>
        <dbReference type="ARBA" id="ARBA00023180"/>
    </source>
</evidence>
<protein>
    <submittedName>
        <fullName evidence="5">L-ascorbate oxidase homolog</fullName>
    </submittedName>
</protein>
<gene>
    <name evidence="5" type="ORF">OLEA9_A022655</name>
</gene>
<dbReference type="Pfam" id="PF00394">
    <property type="entry name" value="Cu-oxidase"/>
    <property type="match status" value="1"/>
</dbReference>